<organism evidence="2 3">
    <name type="scientific">Saccharothrix variisporea</name>
    <dbReference type="NCBI Taxonomy" id="543527"/>
    <lineage>
        <taxon>Bacteria</taxon>
        <taxon>Bacillati</taxon>
        <taxon>Actinomycetota</taxon>
        <taxon>Actinomycetes</taxon>
        <taxon>Pseudonocardiales</taxon>
        <taxon>Pseudonocardiaceae</taxon>
        <taxon>Saccharothrix</taxon>
    </lineage>
</organism>
<evidence type="ECO:0000313" key="2">
    <source>
        <dbReference type="EMBL" id="RKT69368.1"/>
    </source>
</evidence>
<sequence>MTEHPLVEAALAAIRRGWPVFPARPGDKRPAVPEWERWACTDPDRITGWWTEHPYANPAIATGPAGLVVLDLDDGTGHGHRVAGHGKHTLARAAAAAGERVPWATYTVRTPNNGLHLYFSEPTGTRLHNTHGRLGELVDTRAHHGYVLAAGARIGASRYAAVVDAPIAPLPRWLADALTPPEPTDTLVALRDGDVDVYARAALSDEAHRVRTALPGTRRYSLLRAAARMGRLPGLDKALIAKTLCAASDRHVAEGAYSETERERAISDGIAWGRRHPRHITPDGT</sequence>
<evidence type="ECO:0000259" key="1">
    <source>
        <dbReference type="SMART" id="SM00943"/>
    </source>
</evidence>
<dbReference type="Pfam" id="PF09250">
    <property type="entry name" value="Prim-Pol"/>
    <property type="match status" value="1"/>
</dbReference>
<feature type="domain" description="DNA primase/polymerase bifunctional N-terminal" evidence="1">
    <location>
        <begin position="10"/>
        <end position="174"/>
    </location>
</feature>
<keyword evidence="3" id="KW-1185">Reference proteome</keyword>
<dbReference type="Proteomes" id="UP000272729">
    <property type="component" value="Unassembled WGS sequence"/>
</dbReference>
<name>A0A495XCV3_9PSEU</name>
<dbReference type="SMART" id="SM00943">
    <property type="entry name" value="Prim-Pol"/>
    <property type="match status" value="1"/>
</dbReference>
<dbReference type="Gene3D" id="3.30.720.160">
    <property type="entry name" value="Bifunctional DNA primase/polymerase, N-terminal"/>
    <property type="match status" value="1"/>
</dbReference>
<evidence type="ECO:0000313" key="3">
    <source>
        <dbReference type="Proteomes" id="UP000272729"/>
    </source>
</evidence>
<dbReference type="CDD" id="cd04859">
    <property type="entry name" value="Prim_Pol"/>
    <property type="match status" value="1"/>
</dbReference>
<dbReference type="InterPro" id="IPR015330">
    <property type="entry name" value="DNA_primase/pol_bifunc_N"/>
</dbReference>
<accession>A0A495XCV3</accession>
<protein>
    <submittedName>
        <fullName evidence="2">Bifunctional DNA primase/polymerase-like protein</fullName>
    </submittedName>
</protein>
<dbReference type="OrthoDB" id="3218228at2"/>
<comment type="caution">
    <text evidence="2">The sequence shown here is derived from an EMBL/GenBank/DDBJ whole genome shotgun (WGS) entry which is preliminary data.</text>
</comment>
<dbReference type="EMBL" id="RBXR01000001">
    <property type="protein sequence ID" value="RKT69368.1"/>
    <property type="molecule type" value="Genomic_DNA"/>
</dbReference>
<proteinExistence type="predicted"/>
<reference evidence="2 3" key="1">
    <citation type="submission" date="2018-10" db="EMBL/GenBank/DDBJ databases">
        <title>Sequencing the genomes of 1000 actinobacteria strains.</title>
        <authorList>
            <person name="Klenk H.-P."/>
        </authorList>
    </citation>
    <scope>NUCLEOTIDE SEQUENCE [LARGE SCALE GENOMIC DNA]</scope>
    <source>
        <strain evidence="2 3">DSM 43911</strain>
    </source>
</reference>
<dbReference type="RefSeq" id="WP_121221073.1">
    <property type="nucleotide sequence ID" value="NZ_JBIUBA010000002.1"/>
</dbReference>
<gene>
    <name evidence="2" type="ORF">DFJ66_2588</name>
</gene>
<dbReference type="SUPFAM" id="SSF56747">
    <property type="entry name" value="Prim-pol domain"/>
    <property type="match status" value="1"/>
</dbReference>
<dbReference type="AlphaFoldDB" id="A0A495XCV3"/>